<dbReference type="OrthoDB" id="9793039at2"/>
<feature type="domain" description="VOC" evidence="1">
    <location>
        <begin position="4"/>
        <end position="132"/>
    </location>
</feature>
<evidence type="ECO:0000313" key="3">
    <source>
        <dbReference type="Proteomes" id="UP000002255"/>
    </source>
</evidence>
<dbReference type="HOGENOM" id="CLU_127592_3_0_11"/>
<reference evidence="2 3" key="2">
    <citation type="journal article" date="2010" name="Stand. Genomic Sci.">
        <title>Complete genome sequence of Xylanimonas cellulosilytica type strain (XIL07).</title>
        <authorList>
            <person name="Foster B."/>
            <person name="Pukall R."/>
            <person name="Abt B."/>
            <person name="Nolan M."/>
            <person name="Glavina Del Rio T."/>
            <person name="Chen F."/>
            <person name="Lucas S."/>
            <person name="Tice H."/>
            <person name="Pitluck S."/>
            <person name="Cheng J.-F."/>
            <person name="Chertkov O."/>
            <person name="Brettin T."/>
            <person name="Han C."/>
            <person name="Detter J.C."/>
            <person name="Bruce D."/>
            <person name="Goodwin L."/>
            <person name="Ivanova N."/>
            <person name="Mavromatis K."/>
            <person name="Pati A."/>
            <person name="Mikhailova N."/>
            <person name="Chen A."/>
            <person name="Palaniappan K."/>
            <person name="Land M."/>
            <person name="Hauser L."/>
            <person name="Chang Y.-J."/>
            <person name="Jeffries C.D."/>
            <person name="Chain P."/>
            <person name="Rohde M."/>
            <person name="Goeker M."/>
            <person name="Bristow J."/>
            <person name="Eisen J.A."/>
            <person name="Markowitz V."/>
            <person name="Hugenholtz P."/>
            <person name="Kyrpides N.C."/>
            <person name="Klenk H.-P."/>
            <person name="Lapidus A."/>
        </authorList>
    </citation>
    <scope>NUCLEOTIDE SEQUENCE [LARGE SCALE GENOMIC DNA]</scope>
    <source>
        <strain evidence="3">DSM 15894 / CECT 5975 / LMG 20990 / XIL07</strain>
    </source>
</reference>
<dbReference type="PANTHER" id="PTHR33993">
    <property type="entry name" value="GLYOXALASE-RELATED"/>
    <property type="match status" value="1"/>
</dbReference>
<accession>D1BZC0</accession>
<dbReference type="CDD" id="cd07247">
    <property type="entry name" value="SgaA_N_like"/>
    <property type="match status" value="1"/>
</dbReference>
<name>D1BZC0_XYLCX</name>
<dbReference type="Pfam" id="PF18029">
    <property type="entry name" value="Glyoxalase_6"/>
    <property type="match status" value="1"/>
</dbReference>
<sequence>MANLVVHFEIHATEPERAAEFYSTLFGWKIERYGDLAYWLVDTGDGSIRNDTAQPGLGINGGIIQRTQQAPPVGGPVTGANLVIGVDHVDASFARALELGGMDAMAPTDMPGIGRLAYVLDPDNNIFGMISGTLSDGTDGMTGTGT</sequence>
<dbReference type="InterPro" id="IPR029068">
    <property type="entry name" value="Glyas_Bleomycin-R_OHBP_Dase"/>
</dbReference>
<dbReference type="RefSeq" id="WP_012879759.1">
    <property type="nucleotide sequence ID" value="NC_013530.1"/>
</dbReference>
<gene>
    <name evidence="2" type="ordered locus">Xcel_3011</name>
</gene>
<dbReference type="EMBL" id="CP001821">
    <property type="protein sequence ID" value="ACZ32017.1"/>
    <property type="molecule type" value="Genomic_DNA"/>
</dbReference>
<dbReference type="PROSITE" id="PS51819">
    <property type="entry name" value="VOC"/>
    <property type="match status" value="1"/>
</dbReference>
<organism evidence="2 3">
    <name type="scientific">Xylanimonas cellulosilytica (strain DSM 15894 / JCM 12276 / CECT 5975 / KCTC 9989 / LMG 20990 / NBRC 107835 / XIL07)</name>
    <dbReference type="NCBI Taxonomy" id="446471"/>
    <lineage>
        <taxon>Bacteria</taxon>
        <taxon>Bacillati</taxon>
        <taxon>Actinomycetota</taxon>
        <taxon>Actinomycetes</taxon>
        <taxon>Micrococcales</taxon>
        <taxon>Promicromonosporaceae</taxon>
        <taxon>Xylanimonas</taxon>
    </lineage>
</organism>
<reference evidence="3" key="1">
    <citation type="submission" date="2009-11" db="EMBL/GenBank/DDBJ databases">
        <title>The complete chromosome of Xylanimonas cellulosilytica DSM 15894.</title>
        <authorList>
            <consortium name="US DOE Joint Genome Institute (JGI-PGF)"/>
            <person name="Lucas S."/>
            <person name="Copeland A."/>
            <person name="Lapidus A."/>
            <person name="Glavina del Rio T."/>
            <person name="Dalin E."/>
            <person name="Tice H."/>
            <person name="Bruce D."/>
            <person name="Goodwin L."/>
            <person name="Pitluck S."/>
            <person name="Kyrpides N."/>
            <person name="Mavromatis K."/>
            <person name="Ivanova N."/>
            <person name="Mikhailova N."/>
            <person name="Foster B."/>
            <person name="Clum A."/>
            <person name="Brettin T."/>
            <person name="Detter J.C."/>
            <person name="Han C."/>
            <person name="Larimer F."/>
            <person name="Land M."/>
            <person name="Hauser L."/>
            <person name="Markowitz V."/>
            <person name="Cheng J.F."/>
            <person name="Hugenholtz P."/>
            <person name="Woyke T."/>
            <person name="Wu D."/>
            <person name="Gehrich-Schroeter G."/>
            <person name="Schneider S."/>
            <person name="Pukall S.R."/>
            <person name="Klenk H.P."/>
            <person name="Eisen J.A."/>
        </authorList>
    </citation>
    <scope>NUCLEOTIDE SEQUENCE [LARGE SCALE GENOMIC DNA]</scope>
    <source>
        <strain evidence="3">DSM 15894 / CECT 5975 / LMG 20990 / XIL07</strain>
    </source>
</reference>
<proteinExistence type="predicted"/>
<evidence type="ECO:0000259" key="1">
    <source>
        <dbReference type="PROSITE" id="PS51819"/>
    </source>
</evidence>
<evidence type="ECO:0000313" key="2">
    <source>
        <dbReference type="EMBL" id="ACZ32017.1"/>
    </source>
</evidence>
<dbReference type="STRING" id="446471.Xcel_3011"/>
<dbReference type="eggNOG" id="COG3324">
    <property type="taxonomic scope" value="Bacteria"/>
</dbReference>
<dbReference type="KEGG" id="xce:Xcel_3011"/>
<dbReference type="Proteomes" id="UP000002255">
    <property type="component" value="Chromosome"/>
</dbReference>
<dbReference type="PANTHER" id="PTHR33993:SF2">
    <property type="entry name" value="VOC DOMAIN-CONTAINING PROTEIN"/>
    <property type="match status" value="1"/>
</dbReference>
<dbReference type="Gene3D" id="3.10.180.10">
    <property type="entry name" value="2,3-Dihydroxybiphenyl 1,2-Dioxygenase, domain 1"/>
    <property type="match status" value="1"/>
</dbReference>
<dbReference type="InterPro" id="IPR037523">
    <property type="entry name" value="VOC_core"/>
</dbReference>
<dbReference type="SUPFAM" id="SSF54593">
    <property type="entry name" value="Glyoxalase/Bleomycin resistance protein/Dihydroxybiphenyl dioxygenase"/>
    <property type="match status" value="1"/>
</dbReference>
<dbReference type="InterPro" id="IPR052164">
    <property type="entry name" value="Anthracycline_SecMetBiosynth"/>
</dbReference>
<keyword evidence="3" id="KW-1185">Reference proteome</keyword>
<dbReference type="InterPro" id="IPR041581">
    <property type="entry name" value="Glyoxalase_6"/>
</dbReference>
<dbReference type="AlphaFoldDB" id="D1BZC0"/>
<protein>
    <submittedName>
        <fullName evidence="2">Glyoxalase/bleomycin resistance protein/dioxygenase</fullName>
    </submittedName>
</protein>